<dbReference type="GO" id="GO:0000978">
    <property type="term" value="F:RNA polymerase II cis-regulatory region sequence-specific DNA binding"/>
    <property type="evidence" value="ECO:0007669"/>
    <property type="project" value="TreeGrafter"/>
</dbReference>
<comment type="subcellular location">
    <subcellularLocation>
        <location evidence="1">Nucleus</location>
    </subcellularLocation>
</comment>
<evidence type="ECO:0000259" key="8">
    <source>
        <dbReference type="PROSITE" id="PS50090"/>
    </source>
</evidence>
<keyword evidence="3" id="KW-0805">Transcription regulation</keyword>
<evidence type="ECO:0000259" key="9">
    <source>
        <dbReference type="PROSITE" id="PS51294"/>
    </source>
</evidence>
<dbReference type="InterPro" id="IPR017930">
    <property type="entry name" value="Myb_dom"/>
</dbReference>
<gene>
    <name evidence="10" type="ORF">POTOM_031370</name>
</gene>
<sequence>MGMIDRDIGSLCPKSGMTPAASSFHEMENGRLTWGFPFMGNYHANSDTAVEVRVSDSSDGFGENNETVNHDANSSNEENPDESMMSGKETESGQSKLCTRGHWRPAEDTKLKKLVALYGPQNWNLIAEKLEGRSGKSCRLRWFNQLDPRINRKAFTEEEEERLMQAHRLYGNKWAMIARLFPGRTDNAVKNHWHVIMARKYREQSSAYRRRRLSQSVNRRMEETPSFVGRDAGMKAVPLPYCPNISSAGGLNKLSPCQIGNFNGAGRGRVDYGLNGSPHMTSGGEAVSTIKVPQSGFCAQQTPFDFFSSPKSNDMMGMFSQTISWDGSNDEQHPSYILTMQQSNHQYPYCFSDSTASTLPQAVSAREPSRSSPSVADQSRVSGHFETVPPPFIDFLGFTLSKRETKVEDYQELDVKRVVFSREKRWFDLLPQSGRLKRILNFVVDGHGDDAADAEANKDGKQETETCVKHPFLTACRIQAQSLQPEANTTHPSQCIHDGNC</sequence>
<dbReference type="AlphaFoldDB" id="A0A8X7ZAF4"/>
<dbReference type="FunFam" id="1.10.10.60:FF:000356">
    <property type="entry name" value="MYB transcription factor"/>
    <property type="match status" value="1"/>
</dbReference>
<dbReference type="GO" id="GO:0000981">
    <property type="term" value="F:DNA-binding transcription factor activity, RNA polymerase II-specific"/>
    <property type="evidence" value="ECO:0007669"/>
    <property type="project" value="TreeGrafter"/>
</dbReference>
<name>A0A8X7ZAF4_POPTO</name>
<proteinExistence type="predicted"/>
<dbReference type="PROSITE" id="PS50090">
    <property type="entry name" value="MYB_LIKE"/>
    <property type="match status" value="2"/>
</dbReference>
<dbReference type="SMART" id="SM00717">
    <property type="entry name" value="SANT"/>
    <property type="match status" value="2"/>
</dbReference>
<evidence type="ECO:0000256" key="3">
    <source>
        <dbReference type="ARBA" id="ARBA00023015"/>
    </source>
</evidence>
<keyword evidence="4" id="KW-0238">DNA-binding</keyword>
<dbReference type="Proteomes" id="UP000886885">
    <property type="component" value="Chromosome 8D"/>
</dbReference>
<feature type="domain" description="HTH myb-type" evidence="9">
    <location>
        <begin position="147"/>
        <end position="201"/>
    </location>
</feature>
<keyword evidence="6" id="KW-0539">Nucleus</keyword>
<protein>
    <submittedName>
        <fullName evidence="10">Uncharacterized protein</fullName>
    </submittedName>
</protein>
<evidence type="ECO:0000256" key="7">
    <source>
        <dbReference type="SAM" id="MobiDB-lite"/>
    </source>
</evidence>
<dbReference type="InterPro" id="IPR050560">
    <property type="entry name" value="MYB_TF"/>
</dbReference>
<feature type="compositionally biased region" description="Polar residues" evidence="7">
    <location>
        <begin position="370"/>
        <end position="381"/>
    </location>
</feature>
<dbReference type="GO" id="GO:0005634">
    <property type="term" value="C:nucleus"/>
    <property type="evidence" value="ECO:0007669"/>
    <property type="project" value="UniProtKB-SubCell"/>
</dbReference>
<evidence type="ECO:0000313" key="11">
    <source>
        <dbReference type="Proteomes" id="UP000886885"/>
    </source>
</evidence>
<dbReference type="InterPro" id="IPR001005">
    <property type="entry name" value="SANT/Myb"/>
</dbReference>
<dbReference type="PROSITE" id="PS51294">
    <property type="entry name" value="HTH_MYB"/>
    <property type="match status" value="2"/>
</dbReference>
<feature type="region of interest" description="Disordered" evidence="7">
    <location>
        <begin position="360"/>
        <end position="383"/>
    </location>
</feature>
<evidence type="ECO:0000256" key="5">
    <source>
        <dbReference type="ARBA" id="ARBA00023163"/>
    </source>
</evidence>
<evidence type="ECO:0000256" key="4">
    <source>
        <dbReference type="ARBA" id="ARBA00023125"/>
    </source>
</evidence>
<reference evidence="10" key="1">
    <citation type="journal article" date="2020" name="bioRxiv">
        <title>Hybrid origin of Populus tomentosa Carr. identified through genome sequencing and phylogenomic analysis.</title>
        <authorList>
            <person name="An X."/>
            <person name="Gao K."/>
            <person name="Chen Z."/>
            <person name="Li J."/>
            <person name="Yang X."/>
            <person name="Yang X."/>
            <person name="Zhou J."/>
            <person name="Guo T."/>
            <person name="Zhao T."/>
            <person name="Huang S."/>
            <person name="Miao D."/>
            <person name="Khan W.U."/>
            <person name="Rao P."/>
            <person name="Ye M."/>
            <person name="Lei B."/>
            <person name="Liao W."/>
            <person name="Wang J."/>
            <person name="Ji L."/>
            <person name="Li Y."/>
            <person name="Guo B."/>
            <person name="Mustafa N.S."/>
            <person name="Li S."/>
            <person name="Yun Q."/>
            <person name="Keller S.R."/>
            <person name="Mao J."/>
            <person name="Zhang R."/>
            <person name="Strauss S.H."/>
        </authorList>
    </citation>
    <scope>NUCLEOTIDE SEQUENCE</scope>
    <source>
        <strain evidence="10">GM15</strain>
        <tissue evidence="10">Leaf</tissue>
    </source>
</reference>
<keyword evidence="2" id="KW-0677">Repeat</keyword>
<organism evidence="10 11">
    <name type="scientific">Populus tomentosa</name>
    <name type="common">Chinese white poplar</name>
    <dbReference type="NCBI Taxonomy" id="118781"/>
    <lineage>
        <taxon>Eukaryota</taxon>
        <taxon>Viridiplantae</taxon>
        <taxon>Streptophyta</taxon>
        <taxon>Embryophyta</taxon>
        <taxon>Tracheophyta</taxon>
        <taxon>Spermatophyta</taxon>
        <taxon>Magnoliopsida</taxon>
        <taxon>eudicotyledons</taxon>
        <taxon>Gunneridae</taxon>
        <taxon>Pentapetalae</taxon>
        <taxon>rosids</taxon>
        <taxon>fabids</taxon>
        <taxon>Malpighiales</taxon>
        <taxon>Salicaceae</taxon>
        <taxon>Saliceae</taxon>
        <taxon>Populus</taxon>
    </lineage>
</organism>
<dbReference type="Pfam" id="PF00249">
    <property type="entry name" value="Myb_DNA-binding"/>
    <property type="match status" value="2"/>
</dbReference>
<dbReference type="PANTHER" id="PTHR45614:SF175">
    <property type="entry name" value="TRANSCRIPTION FACTOR MYB105-RELATED"/>
    <property type="match status" value="1"/>
</dbReference>
<dbReference type="OrthoDB" id="2143914at2759"/>
<feature type="compositionally biased region" description="Polar residues" evidence="7">
    <location>
        <begin position="64"/>
        <end position="77"/>
    </location>
</feature>
<evidence type="ECO:0000256" key="6">
    <source>
        <dbReference type="ARBA" id="ARBA00023242"/>
    </source>
</evidence>
<dbReference type="EMBL" id="JAAWWB010000016">
    <property type="protein sequence ID" value="KAG6763922.1"/>
    <property type="molecule type" value="Genomic_DNA"/>
</dbReference>
<feature type="domain" description="Myb-like" evidence="8">
    <location>
        <begin position="147"/>
        <end position="197"/>
    </location>
</feature>
<dbReference type="PANTHER" id="PTHR45614">
    <property type="entry name" value="MYB PROTEIN-RELATED"/>
    <property type="match status" value="1"/>
</dbReference>
<feature type="domain" description="Myb-like" evidence="8">
    <location>
        <begin position="100"/>
        <end position="146"/>
    </location>
</feature>
<keyword evidence="5" id="KW-0804">Transcription</keyword>
<feature type="domain" description="HTH myb-type" evidence="9">
    <location>
        <begin position="100"/>
        <end position="146"/>
    </location>
</feature>
<evidence type="ECO:0000256" key="1">
    <source>
        <dbReference type="ARBA" id="ARBA00004123"/>
    </source>
</evidence>
<evidence type="ECO:0000256" key="2">
    <source>
        <dbReference type="ARBA" id="ARBA00022737"/>
    </source>
</evidence>
<comment type="caution">
    <text evidence="10">The sequence shown here is derived from an EMBL/GenBank/DDBJ whole genome shotgun (WGS) entry which is preliminary data.</text>
</comment>
<dbReference type="FunFam" id="1.10.10.60:FF:000060">
    <property type="entry name" value="MYB transcription factor"/>
    <property type="match status" value="1"/>
</dbReference>
<accession>A0A8X7ZAF4</accession>
<dbReference type="CDD" id="cd00167">
    <property type="entry name" value="SANT"/>
    <property type="match status" value="2"/>
</dbReference>
<evidence type="ECO:0000313" key="10">
    <source>
        <dbReference type="EMBL" id="KAG6763922.1"/>
    </source>
</evidence>
<keyword evidence="11" id="KW-1185">Reference proteome</keyword>
<feature type="region of interest" description="Disordered" evidence="7">
    <location>
        <begin position="55"/>
        <end position="97"/>
    </location>
</feature>